<dbReference type="EMBL" id="JAHWGI010000789">
    <property type="protein sequence ID" value="KAK3917832.1"/>
    <property type="molecule type" value="Genomic_DNA"/>
</dbReference>
<dbReference type="PROSITE" id="PS51154">
    <property type="entry name" value="MACRO"/>
    <property type="match status" value="1"/>
</dbReference>
<evidence type="ECO:0000259" key="1">
    <source>
        <dbReference type="PROSITE" id="PS51154"/>
    </source>
</evidence>
<dbReference type="InterPro" id="IPR043472">
    <property type="entry name" value="Macro_dom-like"/>
</dbReference>
<dbReference type="SUPFAM" id="SSF52949">
    <property type="entry name" value="Macro domain-like"/>
    <property type="match status" value="1"/>
</dbReference>
<dbReference type="PANTHER" id="PTHR12521:SF0">
    <property type="entry name" value="ADP-RIBOSE GLYCOHYDROLASE OARD1"/>
    <property type="match status" value="1"/>
</dbReference>
<sequence>MGPRPPMQQWPQMGPHQYQPWINMGSRPNQQWANMGSQEMNQSWVNMGPPQGGMAYNQGIPERERKRRQQEINGPLPFTSKKNLLHAVSADFQMSAGIAKEFHRHFGQPQILCCEKGVVGDVAIFNNGSRYIFHLITKPKYFQKPNPLHLQWTLNQLRTICIQERIEKICMSRIGCGLDGLFWHGTVKPLLIKILRTIMEDCCHGDVS</sequence>
<evidence type="ECO:0000313" key="2">
    <source>
        <dbReference type="EMBL" id="KAK3917832.1"/>
    </source>
</evidence>
<protein>
    <submittedName>
        <fullName evidence="2">ADP-ribose glycohydrolase OARD1</fullName>
    </submittedName>
</protein>
<dbReference type="Gene3D" id="3.40.220.10">
    <property type="entry name" value="Leucine Aminopeptidase, subunit E, domain 1"/>
    <property type="match status" value="1"/>
</dbReference>
<organism evidence="2 3">
    <name type="scientific">Frankliniella fusca</name>
    <dbReference type="NCBI Taxonomy" id="407009"/>
    <lineage>
        <taxon>Eukaryota</taxon>
        <taxon>Metazoa</taxon>
        <taxon>Ecdysozoa</taxon>
        <taxon>Arthropoda</taxon>
        <taxon>Hexapoda</taxon>
        <taxon>Insecta</taxon>
        <taxon>Pterygota</taxon>
        <taxon>Neoptera</taxon>
        <taxon>Paraneoptera</taxon>
        <taxon>Thysanoptera</taxon>
        <taxon>Terebrantia</taxon>
        <taxon>Thripoidea</taxon>
        <taxon>Thripidae</taxon>
        <taxon>Frankliniella</taxon>
    </lineage>
</organism>
<evidence type="ECO:0000313" key="3">
    <source>
        <dbReference type="Proteomes" id="UP001219518"/>
    </source>
</evidence>
<dbReference type="InterPro" id="IPR050892">
    <property type="entry name" value="ADP-ribose_metab_enzymes"/>
</dbReference>
<keyword evidence="3" id="KW-1185">Reference proteome</keyword>
<gene>
    <name evidence="2" type="ORF">KUF71_007277</name>
</gene>
<dbReference type="InterPro" id="IPR002589">
    <property type="entry name" value="Macro_dom"/>
</dbReference>
<proteinExistence type="predicted"/>
<dbReference type="PANTHER" id="PTHR12521">
    <property type="entry name" value="PROTEIN C6ORF130"/>
    <property type="match status" value="1"/>
</dbReference>
<feature type="domain" description="Macro" evidence="1">
    <location>
        <begin position="56"/>
        <end position="208"/>
    </location>
</feature>
<dbReference type="AlphaFoldDB" id="A0AAE1HAI8"/>
<reference evidence="2" key="1">
    <citation type="submission" date="2021-07" db="EMBL/GenBank/DDBJ databases">
        <authorList>
            <person name="Catto M.A."/>
            <person name="Jacobson A."/>
            <person name="Kennedy G."/>
            <person name="Labadie P."/>
            <person name="Hunt B.G."/>
            <person name="Srinivasan R."/>
        </authorList>
    </citation>
    <scope>NUCLEOTIDE SEQUENCE</scope>
    <source>
        <strain evidence="2">PL_HMW_Pooled</strain>
        <tissue evidence="2">Head</tissue>
    </source>
</reference>
<accession>A0AAE1HAI8</accession>
<dbReference type="GO" id="GO:0140291">
    <property type="term" value="P:peptidyl-glutamate ADP-deribosylation"/>
    <property type="evidence" value="ECO:0007669"/>
    <property type="project" value="TreeGrafter"/>
</dbReference>
<name>A0AAE1HAI8_9NEOP</name>
<comment type="caution">
    <text evidence="2">The sequence shown here is derived from an EMBL/GenBank/DDBJ whole genome shotgun (WGS) entry which is preliminary data.</text>
</comment>
<dbReference type="Proteomes" id="UP001219518">
    <property type="component" value="Unassembled WGS sequence"/>
</dbReference>
<reference evidence="2" key="2">
    <citation type="journal article" date="2023" name="BMC Genomics">
        <title>Pest status, molecular evolution, and epigenetic factors derived from the genome assembly of Frankliniella fusca, a thysanopteran phytovirus vector.</title>
        <authorList>
            <person name="Catto M.A."/>
            <person name="Labadie P.E."/>
            <person name="Jacobson A.L."/>
            <person name="Kennedy G.G."/>
            <person name="Srinivasan R."/>
            <person name="Hunt B.G."/>
        </authorList>
    </citation>
    <scope>NUCLEOTIDE SEQUENCE</scope>
    <source>
        <strain evidence="2">PL_HMW_Pooled</strain>
    </source>
</reference>